<evidence type="ECO:0000313" key="1">
    <source>
        <dbReference type="EMBL" id="SMG46516.1"/>
    </source>
</evidence>
<dbReference type="Proteomes" id="UP000193420">
    <property type="component" value="Unassembled WGS sequence"/>
</dbReference>
<protein>
    <submittedName>
        <fullName evidence="1">Uncharacterized protein</fullName>
    </submittedName>
</protein>
<dbReference type="EMBL" id="FXAO01000008">
    <property type="protein sequence ID" value="SMG46516.1"/>
    <property type="molecule type" value="Genomic_DNA"/>
</dbReference>
<organism evidence="1 2">
    <name type="scientific">Arenibacter troitsensis</name>
    <dbReference type="NCBI Taxonomy" id="188872"/>
    <lineage>
        <taxon>Bacteria</taxon>
        <taxon>Pseudomonadati</taxon>
        <taxon>Bacteroidota</taxon>
        <taxon>Flavobacteriia</taxon>
        <taxon>Flavobacteriales</taxon>
        <taxon>Flavobacteriaceae</taxon>
        <taxon>Arenibacter</taxon>
    </lineage>
</organism>
<sequence length="49" mass="5776">MFINKIKEAWVANPDSERIEKLKNIDKVDCFNDSYNGNETKINYDPLNK</sequence>
<gene>
    <name evidence="1" type="ORF">SAMN03080602_03491</name>
</gene>
<keyword evidence="2" id="KW-1185">Reference proteome</keyword>
<accession>A0A1X7KY52</accession>
<proteinExistence type="predicted"/>
<dbReference type="AlphaFoldDB" id="A0A1X7KY52"/>
<dbReference type="STRING" id="188872.SAMN03080602_03491"/>
<reference evidence="2" key="1">
    <citation type="submission" date="2017-04" db="EMBL/GenBank/DDBJ databases">
        <authorList>
            <person name="Varghese N."/>
            <person name="Submissions S."/>
        </authorList>
    </citation>
    <scope>NUCLEOTIDE SEQUENCE [LARGE SCALE GENOMIC DNA]</scope>
    <source>
        <strain evidence="2">DSM 19835</strain>
    </source>
</reference>
<evidence type="ECO:0000313" key="2">
    <source>
        <dbReference type="Proteomes" id="UP000193420"/>
    </source>
</evidence>
<name>A0A1X7KY52_9FLAO</name>